<dbReference type="EMBL" id="JARBJD010000071">
    <property type="protein sequence ID" value="KAK2955089.1"/>
    <property type="molecule type" value="Genomic_DNA"/>
</dbReference>
<gene>
    <name evidence="2" type="ORF">BLNAU_10020</name>
</gene>
<dbReference type="Proteomes" id="UP001281761">
    <property type="component" value="Unassembled WGS sequence"/>
</dbReference>
<name>A0ABQ9XUD6_9EUKA</name>
<protein>
    <submittedName>
        <fullName evidence="2">Uncharacterized protein</fullName>
    </submittedName>
</protein>
<evidence type="ECO:0000313" key="2">
    <source>
        <dbReference type="EMBL" id="KAK2955089.1"/>
    </source>
</evidence>
<organism evidence="2 3">
    <name type="scientific">Blattamonas nauphoetae</name>
    <dbReference type="NCBI Taxonomy" id="2049346"/>
    <lineage>
        <taxon>Eukaryota</taxon>
        <taxon>Metamonada</taxon>
        <taxon>Preaxostyla</taxon>
        <taxon>Oxymonadida</taxon>
        <taxon>Blattamonas</taxon>
    </lineage>
</organism>
<accession>A0ABQ9XUD6</accession>
<sequence>MEHPLAHQYGTRCFQPSVHNPSFKPLPVSDPTPSRHVYEVYSPHTPSTLFPSLVIAQLGCTQHRVRFGSDLAALRKDSAHMPRK</sequence>
<evidence type="ECO:0000256" key="1">
    <source>
        <dbReference type="SAM" id="MobiDB-lite"/>
    </source>
</evidence>
<evidence type="ECO:0000313" key="3">
    <source>
        <dbReference type="Proteomes" id="UP001281761"/>
    </source>
</evidence>
<feature type="region of interest" description="Disordered" evidence="1">
    <location>
        <begin position="1"/>
        <end position="29"/>
    </location>
</feature>
<proteinExistence type="predicted"/>
<comment type="caution">
    <text evidence="2">The sequence shown here is derived from an EMBL/GenBank/DDBJ whole genome shotgun (WGS) entry which is preliminary data.</text>
</comment>
<reference evidence="2 3" key="1">
    <citation type="journal article" date="2022" name="bioRxiv">
        <title>Genomics of Preaxostyla Flagellates Illuminates Evolutionary Transitions and the Path Towards Mitochondrial Loss.</title>
        <authorList>
            <person name="Novak L.V.F."/>
            <person name="Treitli S.C."/>
            <person name="Pyrih J."/>
            <person name="Halakuc P."/>
            <person name="Pipaliya S.V."/>
            <person name="Vacek V."/>
            <person name="Brzon O."/>
            <person name="Soukal P."/>
            <person name="Eme L."/>
            <person name="Dacks J.B."/>
            <person name="Karnkowska A."/>
            <person name="Elias M."/>
            <person name="Hampl V."/>
        </authorList>
    </citation>
    <scope>NUCLEOTIDE SEQUENCE [LARGE SCALE GENOMIC DNA]</scope>
    <source>
        <strain evidence="2">NAU3</strain>
        <tissue evidence="2">Gut</tissue>
    </source>
</reference>
<keyword evidence="3" id="KW-1185">Reference proteome</keyword>